<dbReference type="Proteomes" id="UP001148482">
    <property type="component" value="Unassembled WGS sequence"/>
</dbReference>
<sequence>MAKKEEAIPLFYWSEIKFSFKQKENYGDLLSKYLVEKLSGRSVKWVHPKKQPWYRFNRKNFLAVGSILHHATKNSVVWGSGIIDRKQMIPPANFLAVRGPQTRKAVLKAGYGCPAIYGDPALLLPRFFQPEVEKKYELGIIPHYHDFKQVEQEYRDSPGVLVIDLMTMDVEEVTWQILQCEKTISSSLHGLIVSHAYKIPSVWVEFSNKLFGDGVKFQDYFESVGLIVYQPLFFQEKRDWQELEQIIEQYPALPGRDTIDGLCNTLIASCPFI</sequence>
<evidence type="ECO:0000313" key="2">
    <source>
        <dbReference type="EMBL" id="MCX2837484.1"/>
    </source>
</evidence>
<accession>A0A9X3I0F2</accession>
<keyword evidence="2" id="KW-0808">Transferase</keyword>
<dbReference type="Pfam" id="PF04230">
    <property type="entry name" value="PS_pyruv_trans"/>
    <property type="match status" value="1"/>
</dbReference>
<dbReference type="EMBL" id="JAPJDA010000006">
    <property type="protein sequence ID" value="MCX2837484.1"/>
    <property type="molecule type" value="Genomic_DNA"/>
</dbReference>
<keyword evidence="3" id="KW-1185">Reference proteome</keyword>
<name>A0A9X3I0F2_9FLAO</name>
<dbReference type="GO" id="GO:0016740">
    <property type="term" value="F:transferase activity"/>
    <property type="evidence" value="ECO:0007669"/>
    <property type="project" value="UniProtKB-KW"/>
</dbReference>
<proteinExistence type="predicted"/>
<gene>
    <name evidence="2" type="ORF">OQ279_04905</name>
</gene>
<dbReference type="RefSeq" id="WP_266068716.1">
    <property type="nucleotide sequence ID" value="NZ_JAPJDA010000006.1"/>
</dbReference>
<reference evidence="2" key="1">
    <citation type="submission" date="2022-11" db="EMBL/GenBank/DDBJ databases">
        <title>Salinimicrobium profundisediminis sp. nov., isolated from deep-sea sediment of the Mariana Trench.</title>
        <authorList>
            <person name="Fu H."/>
        </authorList>
    </citation>
    <scope>NUCLEOTIDE SEQUENCE</scope>
    <source>
        <strain evidence="2">MT39</strain>
    </source>
</reference>
<evidence type="ECO:0000313" key="3">
    <source>
        <dbReference type="Proteomes" id="UP001148482"/>
    </source>
</evidence>
<organism evidence="2 3">
    <name type="scientific">Salinimicrobium profundisediminis</name>
    <dbReference type="NCBI Taxonomy" id="2994553"/>
    <lineage>
        <taxon>Bacteria</taxon>
        <taxon>Pseudomonadati</taxon>
        <taxon>Bacteroidota</taxon>
        <taxon>Flavobacteriia</taxon>
        <taxon>Flavobacteriales</taxon>
        <taxon>Flavobacteriaceae</taxon>
        <taxon>Salinimicrobium</taxon>
    </lineage>
</organism>
<feature type="domain" description="Polysaccharide pyruvyl transferase" evidence="1">
    <location>
        <begin position="25"/>
        <end position="205"/>
    </location>
</feature>
<dbReference type="InterPro" id="IPR007345">
    <property type="entry name" value="Polysacch_pyruvyl_Trfase"/>
</dbReference>
<dbReference type="AlphaFoldDB" id="A0A9X3I0F2"/>
<evidence type="ECO:0000259" key="1">
    <source>
        <dbReference type="Pfam" id="PF04230"/>
    </source>
</evidence>
<protein>
    <submittedName>
        <fullName evidence="2">Polysaccharide pyruvyl transferase family protein</fullName>
    </submittedName>
</protein>
<comment type="caution">
    <text evidence="2">The sequence shown here is derived from an EMBL/GenBank/DDBJ whole genome shotgun (WGS) entry which is preliminary data.</text>
</comment>